<reference evidence="1 2" key="1">
    <citation type="submission" date="2014-04" db="EMBL/GenBank/DDBJ databases">
        <title>Evolutionary Origins and Diversification of the Mycorrhizal Mutualists.</title>
        <authorList>
            <consortium name="DOE Joint Genome Institute"/>
            <consortium name="Mycorrhizal Genomics Consortium"/>
            <person name="Kohler A."/>
            <person name="Kuo A."/>
            <person name="Nagy L.G."/>
            <person name="Floudas D."/>
            <person name="Copeland A."/>
            <person name="Barry K.W."/>
            <person name="Cichocki N."/>
            <person name="Veneault-Fourrey C."/>
            <person name="LaButti K."/>
            <person name="Lindquist E.A."/>
            <person name="Lipzen A."/>
            <person name="Lundell T."/>
            <person name="Morin E."/>
            <person name="Murat C."/>
            <person name="Riley R."/>
            <person name="Ohm R."/>
            <person name="Sun H."/>
            <person name="Tunlid A."/>
            <person name="Henrissat B."/>
            <person name="Grigoriev I.V."/>
            <person name="Hibbett D.S."/>
            <person name="Martin F."/>
        </authorList>
    </citation>
    <scope>NUCLEOTIDE SEQUENCE [LARGE SCALE GENOMIC DNA]</scope>
    <source>
        <strain evidence="1 2">Koide BX008</strain>
    </source>
</reference>
<name>A0A0C2RYJ4_AMAMK</name>
<dbReference type="HOGENOM" id="CLU_2132912_0_0_1"/>
<organism evidence="1 2">
    <name type="scientific">Amanita muscaria (strain Koide BX008)</name>
    <dbReference type="NCBI Taxonomy" id="946122"/>
    <lineage>
        <taxon>Eukaryota</taxon>
        <taxon>Fungi</taxon>
        <taxon>Dikarya</taxon>
        <taxon>Basidiomycota</taxon>
        <taxon>Agaricomycotina</taxon>
        <taxon>Agaricomycetes</taxon>
        <taxon>Agaricomycetidae</taxon>
        <taxon>Agaricales</taxon>
        <taxon>Pluteineae</taxon>
        <taxon>Amanitaceae</taxon>
        <taxon>Amanita</taxon>
    </lineage>
</organism>
<protein>
    <submittedName>
        <fullName evidence="1">Uncharacterized protein</fullName>
    </submittedName>
</protein>
<gene>
    <name evidence="1" type="ORF">M378DRAFT_173665</name>
</gene>
<dbReference type="AlphaFoldDB" id="A0A0C2RYJ4"/>
<evidence type="ECO:0000313" key="1">
    <source>
        <dbReference type="EMBL" id="KIL55410.1"/>
    </source>
</evidence>
<dbReference type="InParanoid" id="A0A0C2RYJ4"/>
<evidence type="ECO:0000313" key="2">
    <source>
        <dbReference type="Proteomes" id="UP000054549"/>
    </source>
</evidence>
<keyword evidence="2" id="KW-1185">Reference proteome</keyword>
<accession>A0A0C2RYJ4</accession>
<dbReference type="Proteomes" id="UP000054549">
    <property type="component" value="Unassembled WGS sequence"/>
</dbReference>
<dbReference type="EMBL" id="KN818521">
    <property type="protein sequence ID" value="KIL55410.1"/>
    <property type="molecule type" value="Genomic_DNA"/>
</dbReference>
<proteinExistence type="predicted"/>
<sequence length="113" mass="12787">MWTAKTEAPSRPVRVCWLQRAFPLTSNSTYSRSSRPSYIFLHLTVFLPHRTSFDIYMPCTASPLPTSGHTHSFFSLLDLPVLSTSATPHAQHSMRAQPVLSPILHHLLWTSEV</sequence>